<feature type="compositionally biased region" description="Low complexity" evidence="6">
    <location>
        <begin position="1027"/>
        <end position="1037"/>
    </location>
</feature>
<feature type="compositionally biased region" description="Low complexity" evidence="6">
    <location>
        <begin position="57"/>
        <end position="78"/>
    </location>
</feature>
<dbReference type="GO" id="GO:0005886">
    <property type="term" value="C:plasma membrane"/>
    <property type="evidence" value="ECO:0007669"/>
    <property type="project" value="TreeGrafter"/>
</dbReference>
<dbReference type="GO" id="GO:0005789">
    <property type="term" value="C:endoplasmic reticulum membrane"/>
    <property type="evidence" value="ECO:0007669"/>
    <property type="project" value="TreeGrafter"/>
</dbReference>
<feature type="compositionally biased region" description="Low complexity" evidence="6">
    <location>
        <begin position="488"/>
        <end position="504"/>
    </location>
</feature>
<evidence type="ECO:0000256" key="4">
    <source>
        <dbReference type="ARBA" id="ARBA00022989"/>
    </source>
</evidence>
<dbReference type="GO" id="GO:0032934">
    <property type="term" value="F:sterol binding"/>
    <property type="evidence" value="ECO:0007669"/>
    <property type="project" value="TreeGrafter"/>
</dbReference>
<feature type="compositionally biased region" description="Basic and acidic residues" evidence="6">
    <location>
        <begin position="473"/>
        <end position="486"/>
    </location>
</feature>
<feature type="compositionally biased region" description="Polar residues" evidence="6">
    <location>
        <begin position="80"/>
        <end position="91"/>
    </location>
</feature>
<dbReference type="GO" id="GO:0005739">
    <property type="term" value="C:mitochondrion"/>
    <property type="evidence" value="ECO:0007669"/>
    <property type="project" value="TreeGrafter"/>
</dbReference>
<evidence type="ECO:0000313" key="9">
    <source>
        <dbReference type="EMBL" id="RKP01989.1"/>
    </source>
</evidence>
<dbReference type="GO" id="GO:0032541">
    <property type="term" value="C:cortical endoplasmic reticulum"/>
    <property type="evidence" value="ECO:0007669"/>
    <property type="project" value="TreeGrafter"/>
</dbReference>
<dbReference type="Proteomes" id="UP000274922">
    <property type="component" value="Unassembled WGS sequence"/>
</dbReference>
<dbReference type="STRING" id="1555241.A0A4V1IUW6"/>
<keyword evidence="10" id="KW-1185">Reference proteome</keyword>
<comment type="subcellular location">
    <subcellularLocation>
        <location evidence="1">Membrane</location>
        <topology evidence="1">Single-pass membrane protein</topology>
    </subcellularLocation>
</comment>
<dbReference type="InterPro" id="IPR011993">
    <property type="entry name" value="PH-like_dom_sf"/>
</dbReference>
<feature type="region of interest" description="Disordered" evidence="6">
    <location>
        <begin position="455"/>
        <end position="524"/>
    </location>
</feature>
<feature type="compositionally biased region" description="Polar residues" evidence="6">
    <location>
        <begin position="1039"/>
        <end position="1052"/>
    </location>
</feature>
<feature type="region of interest" description="Disordered" evidence="6">
    <location>
        <begin position="370"/>
        <end position="407"/>
    </location>
</feature>
<sequence>MTARASGDLLPVTPASAASGLSDSPSPDGEVPRDAGAGAASPAAPLSVDATVDTRKPPSSASPAAVASSPPVVVPGSAIDPNSPSQAEYQTVASIVDPSKLSTPHGGATASPAVTGLIPVATTALASEASAAPPAPPSDPFDALLGSLLRDTRPADATMQTPSMTPRPAPSPLATADDEATVSPAVPPKAPAVPFRSVQPPQPAVTKTPLRVDPQPLIPHTPDGNPLKSPTPQTPQMSPSFHRRGSAASEERPPRYGAKLVDLDESPSAPVSASMSVPGASSASSASLTSSTASKLLADPPSGSDDAGGRPPSPPAAAPGSVPAAPVASAAAAPLPPTTTASRGFGLSLAFGLSRLTTGNSLRGTAQAPAAVASGSTLSTTATASTATSARQGHSGGRSTANGSSAPSRLSIANAHEASAVLAGPVSLDAVVNTYHAYPDSEDSDNDAFLPASASFQQGDRGDLVGQLGDGPDTAKHDVNRLKSEKPTTSSSATTMAAASTTSTAGGGGGGKAASRSGSTSNSMSLKRLNLLTRDLSSSGGYDGGSSSTMATAVAGTMATTPQGSTDAAFATPQRSTSEVMSEFHHPPSGDSGPGSGHPSGIGRSISQPLAPSNFQKDWLTSVPSHDDIPLANQKRNKDFHELFPSLPLWDSLVEDYSCAWQKEILCHGRMYLSRNHVSFYANILGWQHHLTLALRDLAKIEKKVIAAVVPNSLELTSLDGDKYFFASFMNRDATYTLLMTLWRAEWNQPIALTTFHPRPSRADPNVEERIAVRQDTPGGNIRSYPTTARPSSARLDNIVGFGPDGRDISGRQIYSRPGTPPTRSHGTRSAASGGGSGVPADTDEDGSVRSPSKTASFMINRSLCSPPYDHGLSALGLSGPASAGPPGSSSSGPLAPPSNLAPPSLTAGEIESSDLGDGVAESDGVRGARAAMPTATTPLSFSDRTMSLIHGASQSLKLVTGGGGGSAKSGGLSATTATHPGGRGGEFGDAGSPRSGRALSPTVHRFDDVRRSARPRSTSPHRADDVAAVADDLAADGSPSSSLRVAQQLRSPSFRDVSSLASVGLQQLAKGLTPKRRSMSSASGSRPASTSQLDMLHGRGGAAAVTAAAAATAMAVSPNGSDGGLRSAHSMSDLGMILHPQSGTELRGRLPHGTAALDRTHGRGRSPSPAPDAQTGQHAGSGAGERHSGDSGSSDDGRPPPYVIRQRMPVDRTKLREGVKHSPSSAGSGSAAAAAAEATPVPLPPPAAPVLDTATPVVCDCLVEGYTKILDVTLPCRLPWLWAIGNSERAWRGAWGAYLARDHRVSHLVTLPWGPPTALLTSAAMEALQEAVATGKAPAPAPCAPTPASEASPLSLDVDASYDAIAAQHQRRVGYTIGLTGTFGPKQTRTFTVETVVAKDAHRRLCMRSETTTPDVPSGSAFHTVARTCLTQAGHHQTRWQVHMQLVFTGSSWFRKPIERAVPDAMTKQYQAYAAYLETLLRQQSPPDAFWTLPPCMPATAAPTAGDPLFAERRSAPRDAATTAAAGAQLGVGGPGRAAAPPADRGPPPVPSHAVLEPLSGGLAATSLPLPVHGLRARGASDASQRADSITQPAHATPFNVDVWLGRPPASSSSAAAAAAAAAAAGSGAVLLPTSGVDAKGRAYGLMSAETATAARVLVAAIMDHPMLVAAVVTALVAVLVAPWIAVARLQSQAVHLERVMGDVLAIVRSLQQAAPSMRASTPSPGLS</sequence>
<feature type="compositionally biased region" description="Low complexity" evidence="6">
    <location>
        <begin position="1223"/>
        <end position="1240"/>
    </location>
</feature>
<evidence type="ECO:0000256" key="1">
    <source>
        <dbReference type="ARBA" id="ARBA00004167"/>
    </source>
</evidence>
<feature type="region of interest" description="Disordered" evidence="6">
    <location>
        <begin position="960"/>
        <end position="1059"/>
    </location>
</feature>
<feature type="compositionally biased region" description="Low complexity" evidence="6">
    <location>
        <begin position="877"/>
        <end position="894"/>
    </location>
</feature>
<dbReference type="InterPro" id="IPR031968">
    <property type="entry name" value="VASt"/>
</dbReference>
<feature type="compositionally biased region" description="Polar residues" evidence="6">
    <location>
        <begin position="397"/>
        <end position="407"/>
    </location>
</feature>
<dbReference type="EMBL" id="ML014155">
    <property type="protein sequence ID" value="RKP01989.1"/>
    <property type="molecule type" value="Genomic_DNA"/>
</dbReference>
<dbReference type="InterPro" id="IPR051482">
    <property type="entry name" value="Cholesterol_transport"/>
</dbReference>
<reference evidence="10" key="1">
    <citation type="journal article" date="2018" name="Nat. Microbiol.">
        <title>Leveraging single-cell genomics to expand the fungal tree of life.</title>
        <authorList>
            <person name="Ahrendt S.R."/>
            <person name="Quandt C.A."/>
            <person name="Ciobanu D."/>
            <person name="Clum A."/>
            <person name="Salamov A."/>
            <person name="Andreopoulos B."/>
            <person name="Cheng J.F."/>
            <person name="Woyke T."/>
            <person name="Pelin A."/>
            <person name="Henrissat B."/>
            <person name="Reynolds N.K."/>
            <person name="Benny G.L."/>
            <person name="Smith M.E."/>
            <person name="James T.Y."/>
            <person name="Grigoriev I.V."/>
        </authorList>
    </citation>
    <scope>NUCLEOTIDE SEQUENCE [LARGE SCALE GENOMIC DNA]</scope>
    <source>
        <strain evidence="10">ATCC 52028</strain>
    </source>
</reference>
<dbReference type="PANTHER" id="PTHR23319:SF4">
    <property type="entry name" value="GRAM DOMAIN CONTAINING 1B, ISOFORM E"/>
    <property type="match status" value="1"/>
</dbReference>
<evidence type="ECO:0000259" key="8">
    <source>
        <dbReference type="PROSITE" id="PS51778"/>
    </source>
</evidence>
<feature type="compositionally biased region" description="Low complexity" evidence="6">
    <location>
        <begin position="1519"/>
        <end position="1530"/>
    </location>
</feature>
<dbReference type="GO" id="GO:0140268">
    <property type="term" value="C:endoplasmic reticulum-plasma membrane contact site"/>
    <property type="evidence" value="ECO:0007669"/>
    <property type="project" value="TreeGrafter"/>
</dbReference>
<feature type="region of interest" description="Disordered" evidence="6">
    <location>
        <begin position="772"/>
        <end position="853"/>
    </location>
</feature>
<gene>
    <name evidence="9" type="ORF">CXG81DRAFT_18282</name>
</gene>
<dbReference type="PROSITE" id="PS51778">
    <property type="entry name" value="VAST"/>
    <property type="match status" value="1"/>
</dbReference>
<feature type="region of interest" description="Disordered" evidence="6">
    <location>
        <begin position="1515"/>
        <end position="1551"/>
    </location>
</feature>
<feature type="compositionally biased region" description="Low complexity" evidence="6">
    <location>
        <begin position="1080"/>
        <end position="1092"/>
    </location>
</feature>
<feature type="transmembrane region" description="Helical" evidence="7">
    <location>
        <begin position="1669"/>
        <end position="1688"/>
    </location>
</feature>
<feature type="region of interest" description="Disordered" evidence="6">
    <location>
        <begin position="559"/>
        <end position="608"/>
    </location>
</feature>
<evidence type="ECO:0000256" key="6">
    <source>
        <dbReference type="SAM" id="MobiDB-lite"/>
    </source>
</evidence>
<dbReference type="Gene3D" id="2.30.29.30">
    <property type="entry name" value="Pleckstrin-homology domain (PH domain)/Phosphotyrosine-binding domain (PTB)"/>
    <property type="match status" value="1"/>
</dbReference>
<proteinExistence type="inferred from homology"/>
<organism evidence="9 10">
    <name type="scientific">Caulochytrium protostelioides</name>
    <dbReference type="NCBI Taxonomy" id="1555241"/>
    <lineage>
        <taxon>Eukaryota</taxon>
        <taxon>Fungi</taxon>
        <taxon>Fungi incertae sedis</taxon>
        <taxon>Chytridiomycota</taxon>
        <taxon>Chytridiomycota incertae sedis</taxon>
        <taxon>Chytridiomycetes</taxon>
        <taxon>Caulochytriales</taxon>
        <taxon>Caulochytriaceae</taxon>
        <taxon>Caulochytrium</taxon>
    </lineage>
</organism>
<dbReference type="GO" id="GO:0032366">
    <property type="term" value="P:intracellular sterol transport"/>
    <property type="evidence" value="ECO:0007669"/>
    <property type="project" value="TreeGrafter"/>
</dbReference>
<feature type="region of interest" description="Disordered" evidence="6">
    <location>
        <begin position="877"/>
        <end position="932"/>
    </location>
</feature>
<keyword evidence="4 7" id="KW-1133">Transmembrane helix</keyword>
<evidence type="ECO:0000256" key="3">
    <source>
        <dbReference type="ARBA" id="ARBA00022692"/>
    </source>
</evidence>
<feature type="compositionally biased region" description="Low complexity" evidence="6">
    <location>
        <begin position="970"/>
        <end position="979"/>
    </location>
</feature>
<feature type="region of interest" description="Disordered" evidence="6">
    <location>
        <begin position="1072"/>
        <end position="1095"/>
    </location>
</feature>
<feature type="region of interest" description="Disordered" evidence="6">
    <location>
        <begin position="1155"/>
        <end position="1240"/>
    </location>
</feature>
<keyword evidence="5 7" id="KW-0472">Membrane</keyword>
<evidence type="ECO:0000256" key="7">
    <source>
        <dbReference type="SAM" id="Phobius"/>
    </source>
</evidence>
<feature type="compositionally biased region" description="Low complexity" evidence="6">
    <location>
        <begin position="230"/>
        <end position="240"/>
    </location>
</feature>
<feature type="compositionally biased region" description="Low complexity" evidence="6">
    <location>
        <begin position="266"/>
        <end position="305"/>
    </location>
</feature>
<accession>A0A4V1IUW6</accession>
<evidence type="ECO:0000256" key="2">
    <source>
        <dbReference type="ARBA" id="ARBA00006582"/>
    </source>
</evidence>
<name>A0A4V1IUW6_9FUNG</name>
<dbReference type="OrthoDB" id="2162691at2759"/>
<evidence type="ECO:0000313" key="10">
    <source>
        <dbReference type="Proteomes" id="UP000274922"/>
    </source>
</evidence>
<dbReference type="Pfam" id="PF16016">
    <property type="entry name" value="VASt"/>
    <property type="match status" value="1"/>
</dbReference>
<protein>
    <recommendedName>
        <fullName evidence="8">VASt domain-containing protein</fullName>
    </recommendedName>
</protein>
<dbReference type="CDD" id="cd13220">
    <property type="entry name" value="PH-GRAM_GRAMDC"/>
    <property type="match status" value="1"/>
</dbReference>
<feature type="compositionally biased region" description="Low complexity" evidence="6">
    <location>
        <begin position="318"/>
        <end position="331"/>
    </location>
</feature>
<dbReference type="Pfam" id="PF02893">
    <property type="entry name" value="GRAM"/>
    <property type="match status" value="1"/>
</dbReference>
<comment type="similarity">
    <text evidence="2">Belongs to the YSP2 family.</text>
</comment>
<feature type="compositionally biased region" description="Basic and acidic residues" evidence="6">
    <location>
        <begin position="1209"/>
        <end position="1221"/>
    </location>
</feature>
<dbReference type="SMART" id="SM00568">
    <property type="entry name" value="GRAM"/>
    <property type="match status" value="1"/>
</dbReference>
<feature type="compositionally biased region" description="Low complexity" evidence="6">
    <location>
        <begin position="35"/>
        <end position="45"/>
    </location>
</feature>
<evidence type="ECO:0000256" key="5">
    <source>
        <dbReference type="ARBA" id="ARBA00023136"/>
    </source>
</evidence>
<dbReference type="PANTHER" id="PTHR23319">
    <property type="entry name" value="GRAM DOMAIN CONTAINING 1B, ISOFORM E"/>
    <property type="match status" value="1"/>
</dbReference>
<dbReference type="GO" id="GO:0120015">
    <property type="term" value="F:sterol transfer activity"/>
    <property type="evidence" value="ECO:0007669"/>
    <property type="project" value="TreeGrafter"/>
</dbReference>
<feature type="domain" description="VASt" evidence="8">
    <location>
        <begin position="1266"/>
        <end position="1486"/>
    </location>
</feature>
<keyword evidence="3 7" id="KW-0812">Transmembrane</keyword>
<feature type="compositionally biased region" description="Low complexity" evidence="6">
    <location>
        <begin position="370"/>
        <end position="390"/>
    </location>
</feature>
<dbReference type="InterPro" id="IPR004182">
    <property type="entry name" value="GRAM"/>
</dbReference>
<feature type="region of interest" description="Disordered" evidence="6">
    <location>
        <begin position="127"/>
        <end position="331"/>
    </location>
</feature>
<feature type="region of interest" description="Disordered" evidence="6">
    <location>
        <begin position="1"/>
        <end position="91"/>
    </location>
</feature>